<dbReference type="SUPFAM" id="SSF88946">
    <property type="entry name" value="Sigma2 domain of RNA polymerase sigma factors"/>
    <property type="match status" value="1"/>
</dbReference>
<evidence type="ECO:0000259" key="1">
    <source>
        <dbReference type="Pfam" id="PF04542"/>
    </source>
</evidence>
<reference evidence="2 3" key="1">
    <citation type="submission" date="2013-07" db="EMBL/GenBank/DDBJ databases">
        <authorList>
            <person name="Weinstock G."/>
            <person name="Sodergren E."/>
            <person name="Wylie T."/>
            <person name="Fulton L."/>
            <person name="Fulton R."/>
            <person name="Fronick C."/>
            <person name="O'Laughlin M."/>
            <person name="Godfrey J."/>
            <person name="Miner T."/>
            <person name="Herter B."/>
            <person name="Appelbaum E."/>
            <person name="Cordes M."/>
            <person name="Lek S."/>
            <person name="Wollam A."/>
            <person name="Pepin K.H."/>
            <person name="Palsikar V.B."/>
            <person name="Mitreva M."/>
            <person name="Wilson R.K."/>
        </authorList>
    </citation>
    <scope>NUCLEOTIDE SEQUENCE [LARGE SCALE GENOMIC DNA]</scope>
    <source>
        <strain evidence="2 3">ATCC 14940</strain>
    </source>
</reference>
<proteinExistence type="predicted"/>
<gene>
    <name evidence="2" type="ORF">CLOSYM_04995</name>
</gene>
<evidence type="ECO:0000313" key="2">
    <source>
        <dbReference type="EMBL" id="ERI73335.1"/>
    </source>
</evidence>
<dbReference type="InterPro" id="IPR013325">
    <property type="entry name" value="RNA_pol_sigma_r2"/>
</dbReference>
<accession>A0ABC9TPS8</accession>
<dbReference type="Pfam" id="PF04542">
    <property type="entry name" value="Sigma70_r2"/>
    <property type="match status" value="1"/>
</dbReference>
<dbReference type="Proteomes" id="UP000016491">
    <property type="component" value="Unassembled WGS sequence"/>
</dbReference>
<dbReference type="AlphaFoldDB" id="A0ABC9TPS8"/>
<feature type="domain" description="RNA polymerase sigma-70 region 2" evidence="1">
    <location>
        <begin position="2"/>
        <end position="48"/>
    </location>
</feature>
<evidence type="ECO:0000313" key="3">
    <source>
        <dbReference type="Proteomes" id="UP000016491"/>
    </source>
</evidence>
<comment type="caution">
    <text evidence="2">The sequence shown here is derived from an EMBL/GenBank/DDBJ whole genome shotgun (WGS) entry which is preliminary data.</text>
</comment>
<protein>
    <recommendedName>
        <fullName evidence="1">RNA polymerase sigma-70 region 2 domain-containing protein</fullName>
    </recommendedName>
</protein>
<name>A0ABC9TPS8_CLOSY</name>
<dbReference type="InterPro" id="IPR007627">
    <property type="entry name" value="RNA_pol_sigma70_r2"/>
</dbReference>
<dbReference type="EMBL" id="AWSU01000399">
    <property type="protein sequence ID" value="ERI73335.1"/>
    <property type="molecule type" value="Genomic_DNA"/>
</dbReference>
<sequence>MLGTIHDAEDASQEILIKVMTHLSGFRGESAFTTWVFSIATNHLLNYKKHMLPMRLSALNFTGKILSMGRRRISLI</sequence>
<dbReference type="Gene3D" id="1.10.1740.10">
    <property type="match status" value="1"/>
</dbReference>
<organism evidence="2 3">
    <name type="scientific">[Clostridium] symbiosum ATCC 14940</name>
    <dbReference type="NCBI Taxonomy" id="411472"/>
    <lineage>
        <taxon>Bacteria</taxon>
        <taxon>Bacillati</taxon>
        <taxon>Bacillota</taxon>
        <taxon>Clostridia</taxon>
        <taxon>Lachnospirales</taxon>
        <taxon>Lachnospiraceae</taxon>
        <taxon>Otoolea</taxon>
    </lineage>
</organism>